<dbReference type="Proteomes" id="UP001601303">
    <property type="component" value="Unassembled WGS sequence"/>
</dbReference>
<reference evidence="1 2" key="1">
    <citation type="submission" date="2024-10" db="EMBL/GenBank/DDBJ databases">
        <title>The Natural Products Discovery Center: Release of the First 8490 Sequenced Strains for Exploring Actinobacteria Biosynthetic Diversity.</title>
        <authorList>
            <person name="Kalkreuter E."/>
            <person name="Kautsar S.A."/>
            <person name="Yang D."/>
            <person name="Bader C.D."/>
            <person name="Teijaro C.N."/>
            <person name="Fluegel L."/>
            <person name="Davis C.M."/>
            <person name="Simpson J.R."/>
            <person name="Lauterbach L."/>
            <person name="Steele A.D."/>
            <person name="Gui C."/>
            <person name="Meng S."/>
            <person name="Li G."/>
            <person name="Viehrig K."/>
            <person name="Ye F."/>
            <person name="Su P."/>
            <person name="Kiefer A.F."/>
            <person name="Nichols A."/>
            <person name="Cepeda A.J."/>
            <person name="Yan W."/>
            <person name="Fan B."/>
            <person name="Jiang Y."/>
            <person name="Adhikari A."/>
            <person name="Zheng C.-J."/>
            <person name="Schuster L."/>
            <person name="Cowan T.M."/>
            <person name="Smanski M.J."/>
            <person name="Chevrette M.G."/>
            <person name="De Carvalho L.P.S."/>
            <person name="Shen B."/>
        </authorList>
    </citation>
    <scope>NUCLEOTIDE SEQUENCE [LARGE SCALE GENOMIC DNA]</scope>
    <source>
        <strain evidence="1 2">NPDC006488</strain>
    </source>
</reference>
<evidence type="ECO:0000313" key="1">
    <source>
        <dbReference type="EMBL" id="MFE9603348.1"/>
    </source>
</evidence>
<organism evidence="1 2">
    <name type="scientific">Streptomyces hokutonensis</name>
    <dbReference type="NCBI Taxonomy" id="1306990"/>
    <lineage>
        <taxon>Bacteria</taxon>
        <taxon>Bacillati</taxon>
        <taxon>Actinomycetota</taxon>
        <taxon>Actinomycetes</taxon>
        <taxon>Kitasatosporales</taxon>
        <taxon>Streptomycetaceae</taxon>
        <taxon>Streptomyces</taxon>
    </lineage>
</organism>
<evidence type="ECO:0000313" key="2">
    <source>
        <dbReference type="Proteomes" id="UP001601303"/>
    </source>
</evidence>
<name>A0ABW6MB21_9ACTN</name>
<dbReference type="EMBL" id="JBIAHM010000013">
    <property type="protein sequence ID" value="MFE9603348.1"/>
    <property type="molecule type" value="Genomic_DNA"/>
</dbReference>
<accession>A0ABW6MB21</accession>
<sequence length="172" mass="19093">MNDFDSRRAEPGEFPRLGAALDTVNRDFAAIFPDREPLVLMVWGGDEDIDEQVYVALSDGTSQGNGLSEPEDGDADPLVHVAEAAQETVVELLWQAWPVCPFHKLGTHPRPEGTTADWEYGESWGPGVVWWCRGYHGGDCHDLARVGELAGALPGKQRREARRRERKRGRTG</sequence>
<gene>
    <name evidence="1" type="ORF">ACFYNQ_32880</name>
</gene>
<dbReference type="RefSeq" id="WP_388111900.1">
    <property type="nucleotide sequence ID" value="NZ_JBIAHM010000013.1"/>
</dbReference>
<proteinExistence type="predicted"/>
<protein>
    <submittedName>
        <fullName evidence="1">Uncharacterized protein</fullName>
    </submittedName>
</protein>
<comment type="caution">
    <text evidence="1">The sequence shown here is derived from an EMBL/GenBank/DDBJ whole genome shotgun (WGS) entry which is preliminary data.</text>
</comment>
<keyword evidence="2" id="KW-1185">Reference proteome</keyword>